<dbReference type="EMBL" id="KZ825932">
    <property type="protein sequence ID" value="PYH91879.1"/>
    <property type="molecule type" value="Genomic_DNA"/>
</dbReference>
<evidence type="ECO:0000259" key="1">
    <source>
        <dbReference type="Pfam" id="PF14033"/>
    </source>
</evidence>
<evidence type="ECO:0000313" key="3">
    <source>
        <dbReference type="EMBL" id="PYH91879.1"/>
    </source>
</evidence>
<reference evidence="3 4" key="1">
    <citation type="submission" date="2018-02" db="EMBL/GenBank/DDBJ databases">
        <title>The genomes of Aspergillus section Nigri reveals drivers in fungal speciation.</title>
        <authorList>
            <consortium name="DOE Joint Genome Institute"/>
            <person name="Vesth T.C."/>
            <person name="Nybo J."/>
            <person name="Theobald S."/>
            <person name="Brandl J."/>
            <person name="Frisvad J.C."/>
            <person name="Nielsen K.F."/>
            <person name="Lyhne E.K."/>
            <person name="Kogle M.E."/>
            <person name="Kuo A."/>
            <person name="Riley R."/>
            <person name="Clum A."/>
            <person name="Nolan M."/>
            <person name="Lipzen A."/>
            <person name="Salamov A."/>
            <person name="Henrissat B."/>
            <person name="Wiebenga A."/>
            <person name="De vries R.P."/>
            <person name="Grigoriev I.V."/>
            <person name="Mortensen U.H."/>
            <person name="Andersen M.R."/>
            <person name="Baker S.E."/>
        </authorList>
    </citation>
    <scope>NUCLEOTIDE SEQUENCE [LARGE SCALE GENOMIC DNA]</scope>
    <source>
        <strain evidence="3 4">CBS 707.79</strain>
    </source>
</reference>
<dbReference type="Proteomes" id="UP000247810">
    <property type="component" value="Unassembled WGS sequence"/>
</dbReference>
<evidence type="ECO:0000259" key="2">
    <source>
        <dbReference type="Pfam" id="PF21666"/>
    </source>
</evidence>
<dbReference type="PANTHER" id="PTHR33119">
    <property type="entry name" value="IFI3P"/>
    <property type="match status" value="1"/>
</dbReference>
<proteinExistence type="predicted"/>
<feature type="domain" description="DUF4246" evidence="2">
    <location>
        <begin position="30"/>
        <end position="96"/>
    </location>
</feature>
<dbReference type="Pfam" id="PF14033">
    <property type="entry name" value="DUF4246"/>
    <property type="match status" value="1"/>
</dbReference>
<name>A0A319D3Y6_9EURO</name>
<dbReference type="InterPro" id="IPR025340">
    <property type="entry name" value="DUF4246"/>
</dbReference>
<dbReference type="VEuPathDB" id="FungiDB:BO71DRAFT_442888"/>
<protein>
    <submittedName>
        <fullName evidence="3">Uncharacterized protein</fullName>
    </submittedName>
</protein>
<dbReference type="STRING" id="1448320.A0A319D3Y6"/>
<evidence type="ECO:0000313" key="4">
    <source>
        <dbReference type="Proteomes" id="UP000247810"/>
    </source>
</evidence>
<dbReference type="AlphaFoldDB" id="A0A319D3Y6"/>
<organism evidence="3 4">
    <name type="scientific">Aspergillus ellipticus CBS 707.79</name>
    <dbReference type="NCBI Taxonomy" id="1448320"/>
    <lineage>
        <taxon>Eukaryota</taxon>
        <taxon>Fungi</taxon>
        <taxon>Dikarya</taxon>
        <taxon>Ascomycota</taxon>
        <taxon>Pezizomycotina</taxon>
        <taxon>Eurotiomycetes</taxon>
        <taxon>Eurotiomycetidae</taxon>
        <taxon>Eurotiales</taxon>
        <taxon>Aspergillaceae</taxon>
        <taxon>Aspergillus</taxon>
        <taxon>Aspergillus subgen. Circumdati</taxon>
    </lineage>
</organism>
<sequence>MDDLPEGPDKPEPAHKSIAYDNQGTSLLRVPGFNDIPLDHELPSDARFAHGIQEWRQAPAVTARELAMVATINRLTDSPNWHIEVSNTAVVARWRETTCATTPLMSDRAWDWCVRELCDKAEDFRQNGHIRVLDAGSCICKADGAALRAPAGGFRRAVRPVLRGLMQRGLLDWRSKRVLAIVDPGLKRLLQLGVYTHHGGTAYRWSANYQALPCEVEFVGTTGTQVRSTSYINNLHPAHTELYRVVEELLGRAIPLWNDCLVQGRRGWTDRLNQSQLGPVPLRIITYGVEWENELPEWLLAFRVPSEVRKKLYRKAREAVETTKGDDTEEGRERHCCALERLEGFRDVAGSEDKELPPQGSELWHWSRSWDIHQATSMLITGEQKPGRTKVR</sequence>
<dbReference type="PANTHER" id="PTHR33119:SF1">
    <property type="entry name" value="FE2OG DIOXYGENASE DOMAIN-CONTAINING PROTEIN"/>
    <property type="match status" value="1"/>
</dbReference>
<dbReference type="InterPro" id="IPR049192">
    <property type="entry name" value="DUF4246_C"/>
</dbReference>
<dbReference type="OrthoDB" id="415532at2759"/>
<gene>
    <name evidence="3" type="ORF">BO71DRAFT_442888</name>
</gene>
<dbReference type="InterPro" id="IPR049207">
    <property type="entry name" value="DUF4246_N"/>
</dbReference>
<dbReference type="Pfam" id="PF21666">
    <property type="entry name" value="DUF4246_N"/>
    <property type="match status" value="1"/>
</dbReference>
<keyword evidence="4" id="KW-1185">Reference proteome</keyword>
<accession>A0A319D3Y6</accession>
<feature type="domain" description="DUF4246" evidence="1">
    <location>
        <begin position="108"/>
        <end position="313"/>
    </location>
</feature>